<comment type="subcellular location">
    <subcellularLocation>
        <location evidence="1">Mitochondrion</location>
    </subcellularLocation>
</comment>
<feature type="compositionally biased region" description="Basic and acidic residues" evidence="8">
    <location>
        <begin position="1494"/>
        <end position="1524"/>
    </location>
</feature>
<accession>A0A1X2I4Z5</accession>
<dbReference type="Proteomes" id="UP000193560">
    <property type="component" value="Unassembled WGS sequence"/>
</dbReference>
<gene>
    <name evidence="10" type="ORF">BCR42DRAFT_381581</name>
</gene>
<proteinExistence type="predicted"/>
<keyword evidence="4" id="KW-0809">Transit peptide</keyword>
<evidence type="ECO:0000256" key="1">
    <source>
        <dbReference type="ARBA" id="ARBA00004173"/>
    </source>
</evidence>
<keyword evidence="11" id="KW-1185">Reference proteome</keyword>
<dbReference type="InterPro" id="IPR027417">
    <property type="entry name" value="P-loop_NTPase"/>
</dbReference>
<evidence type="ECO:0000256" key="6">
    <source>
        <dbReference type="ARBA" id="ARBA00055988"/>
    </source>
</evidence>
<keyword evidence="3" id="KW-0067">ATP-binding</keyword>
<name>A0A1X2I4Z5_9FUNG</name>
<dbReference type="GO" id="GO:0005524">
    <property type="term" value="F:ATP binding"/>
    <property type="evidence" value="ECO:0007669"/>
    <property type="project" value="UniProtKB-KW"/>
</dbReference>
<dbReference type="STRING" id="90262.A0A1X2I4Z5"/>
<dbReference type="GO" id="GO:0005739">
    <property type="term" value="C:mitochondrion"/>
    <property type="evidence" value="ECO:0007669"/>
    <property type="project" value="UniProtKB-SubCell"/>
</dbReference>
<keyword evidence="5" id="KW-0496">Mitochondrion</keyword>
<protein>
    <recommendedName>
        <fullName evidence="7">von Willebrand factor A domain-containing protein 8</fullName>
    </recommendedName>
</protein>
<dbReference type="PANTHER" id="PTHR21610">
    <property type="entry name" value="VON WILLEBRAND FACTOR A DOMAIN-CONTAINING PROTEIN 8"/>
    <property type="match status" value="1"/>
</dbReference>
<dbReference type="PANTHER" id="PTHR21610:SF9">
    <property type="entry name" value="VON WILLEBRAND FACTOR A DOMAIN-CONTAINING PROTEIN 8"/>
    <property type="match status" value="1"/>
</dbReference>
<evidence type="ECO:0000256" key="8">
    <source>
        <dbReference type="SAM" id="MobiDB-lite"/>
    </source>
</evidence>
<dbReference type="EMBL" id="MCGE01000027">
    <property type="protein sequence ID" value="ORZ09501.1"/>
    <property type="molecule type" value="Genomic_DNA"/>
</dbReference>
<evidence type="ECO:0000256" key="4">
    <source>
        <dbReference type="ARBA" id="ARBA00022946"/>
    </source>
</evidence>
<dbReference type="Pfam" id="PF07728">
    <property type="entry name" value="AAA_5"/>
    <property type="match status" value="3"/>
</dbReference>
<reference evidence="10 11" key="1">
    <citation type="submission" date="2016-07" db="EMBL/GenBank/DDBJ databases">
        <title>Pervasive Adenine N6-methylation of Active Genes in Fungi.</title>
        <authorList>
            <consortium name="DOE Joint Genome Institute"/>
            <person name="Mondo S.J."/>
            <person name="Dannebaum R.O."/>
            <person name="Kuo R.C."/>
            <person name="Labutti K."/>
            <person name="Haridas S."/>
            <person name="Kuo A."/>
            <person name="Salamov A."/>
            <person name="Ahrendt S.R."/>
            <person name="Lipzen A."/>
            <person name="Sullivan W."/>
            <person name="Andreopoulos W.B."/>
            <person name="Clum A."/>
            <person name="Lindquist E."/>
            <person name="Daum C."/>
            <person name="Ramamoorthy G.K."/>
            <person name="Gryganskyi A."/>
            <person name="Culley D."/>
            <person name="Magnuson J.K."/>
            <person name="James T.Y."/>
            <person name="O'Malley M.A."/>
            <person name="Stajich J.E."/>
            <person name="Spatafora J.W."/>
            <person name="Visel A."/>
            <person name="Grigoriev I.V."/>
        </authorList>
    </citation>
    <scope>NUCLEOTIDE SEQUENCE [LARGE SCALE GENOMIC DNA]</scope>
    <source>
        <strain evidence="10 11">NRRL 1336</strain>
    </source>
</reference>
<feature type="domain" description="VWFA" evidence="9">
    <location>
        <begin position="1690"/>
        <end position="1876"/>
    </location>
</feature>
<evidence type="ECO:0000256" key="5">
    <source>
        <dbReference type="ARBA" id="ARBA00023128"/>
    </source>
</evidence>
<dbReference type="SUPFAM" id="SSF53300">
    <property type="entry name" value="vWA-like"/>
    <property type="match status" value="1"/>
</dbReference>
<dbReference type="FunFam" id="3.40.50.300:FF:000587">
    <property type="entry name" value="von Willebrand factor A domain containing 8"/>
    <property type="match status" value="1"/>
</dbReference>
<sequence length="1878" mass="210295">MTSHQPHRQARRRLKQLGKNLTGAHDGWTDSEEDELVQEVNIKSVRIGDVVMPVEAAQNPELVPEHEGPLYDESQEILRHLRWMMQKDKLGQDIFLIGPPGPLRRNLVMKYAEMTQREIEYVALSKDVTDADLKQRRELSGGTSFYVDQAAVRAAVHGRILVLDGIEKAERNVLPILNNLLENREMSLDDGRFLTTKDITDEQGDTKFEKVDSRFLVFALGLPVPPYVGYPLDPPLRSRFQSRDIKAPSYSSQLEHLLALTTNKSAKPLLEKLVSISLVLGLQGDKSAAREIDVPEFPITMDGIAHIVSLLPNIHPRFLVDLLYPYPLLPTCDLEQLGVIEAAYRRFGVKSAVVEAHEEARQTFSGYTLENLEQNRQPQISIDAYNYIHKAIATFSHISAAPLGLPIFCGPNESNHAEFFIETPYHKEIFTSMVIVHASGQDICLLGTYKGVGKSALVRHFARKLGYTIDYIPLYRDMSSRDLLQRRSTTPTGDTVWENSLLVEAAIHGHLAVLDGIEALSYGTLNTLQRLVSERETQLPDGTRLINAHRYEKLMKKNKLSVEDLEKKKLIPIHPSFRIIALARAVSGQNDGKAGSWLTAEVLSMFQFIVVDSLPSAEEQEVLSSLSPGVDQDKLRQLLSFARRLRRDTDETIRMLSSALSTRQLIRICRRVSYFSNESLYKAVHKAALSRFMPAVARDALHEIMLANGIYPPKNDVDPVQLQIELLPSRDNAELVRIGNIEEPVFKGGNPMLIPNVVFHENPAHTEILMEMLKDYQLGDHLLLIGNQGVGKNKLADYFLQLLQLPREYIQLHRDSTVQSLTTTPAIREGVLLFEDSPLVKAVREGTILVVDEADKAPTYVTAVLKSLVEDGQMVLGDGRRIISKESDIQDNDRYILVHPNFRMLVLANRPGYPFLGNDFYREIGDVFSCHAVDNPDMESEMFLLRKYGPNVPEDLLRKLSSAFSDLRKLTDEGLISYPYSTRELVNIVRHLQDYPSEGISKILQNVFDFDQYDQASKELLIEIFEKHGIPIGLDSEFSMALGDIIDLGEPVLTEKWTRINKNQQHAKVEVAEIAIRGGWDLETDKKWRDLDRKEGRSTTFSEQLYTFDVPTRGEALDISAADDGTLFAVTTSPVTLHRIEPRHHKVDSLDLYEYFPLQRTPPRLRIAMIKGEQGQLKYVALHNPSNNELLCCDFNKKSVVSVVIRGLEPVKSIMCNNISAAGILVFYQNDLDTVAVLDFNTTKQYTIKLPARINHLLVAETGLWIARGSRDGNTYAIYSAGNGEVPTVVETVQVMGQNGHNVDEIANVFGQQLGSDASTRILQHAKASRFGSIANGWSAEQFLNGNGVIDIASYFDVSRTNVEMPAKISGAALYLEHTQQLAIIQPSLNGRAESTLDLLNPNANQVWRIRLPLSSLGDDTGDLQNMKTLSHFQVERSVATMCELANGHLVTMDNVGTVRIFQVSAKDLYQSATTWKQMVGVDQKALSVIYESDNKPEQGHADRQNDGRDDQNQGSADKCDGGDGKGSGGNQGTGDGDGGQGGGGGGGGGGVNGSGDRDNENGREEAGFEDINNLKLKVAGDVPEEISEAKKEMHDNAMEKMLGKMEMNRADYDMFQGYMENVRREIRELRVILESVEAKNKERVWLKNQSSGDLDDTKIIEGLTGERSIYKKRGDDDPEIGLFQDKPKRMNFVFDLSASMFRFNTHDRRLERSMEVALMLMEAFRGFEHKFEYRIIGHSGDSANIEFVKPGNYPKNEKDEFEIISKMRAHSQYCLSGDNTLGAAAHSVKEIVAEDGDDYFVVILSDANITQYNIHPKDIARVLKSDDRVTAQMIFIGSIQDQAEQLKKALGSHAHMCVENKELPKIMKSLFLASMVK</sequence>
<evidence type="ECO:0000313" key="11">
    <source>
        <dbReference type="Proteomes" id="UP000193560"/>
    </source>
</evidence>
<comment type="caution">
    <text evidence="10">The sequence shown here is derived from an EMBL/GenBank/DDBJ whole genome shotgun (WGS) entry which is preliminary data.</text>
</comment>
<evidence type="ECO:0000256" key="7">
    <source>
        <dbReference type="ARBA" id="ARBA00070377"/>
    </source>
</evidence>
<dbReference type="InterPro" id="IPR011704">
    <property type="entry name" value="ATPase_dyneun-rel_AAA"/>
</dbReference>
<evidence type="ECO:0000259" key="9">
    <source>
        <dbReference type="PROSITE" id="PS50234"/>
    </source>
</evidence>
<dbReference type="InterPro" id="IPR039891">
    <property type="entry name" value="VWA8"/>
</dbReference>
<dbReference type="FunFam" id="3.40.50.300:FF:000663">
    <property type="entry name" value="von Willebrand factor A domain containing 8"/>
    <property type="match status" value="1"/>
</dbReference>
<dbReference type="Gene3D" id="3.40.50.300">
    <property type="entry name" value="P-loop containing nucleotide triphosphate hydrolases"/>
    <property type="match status" value="3"/>
</dbReference>
<dbReference type="GO" id="GO:0016887">
    <property type="term" value="F:ATP hydrolysis activity"/>
    <property type="evidence" value="ECO:0007669"/>
    <property type="project" value="InterPro"/>
</dbReference>
<keyword evidence="2" id="KW-0547">Nucleotide-binding</keyword>
<organism evidence="10 11">
    <name type="scientific">Absidia repens</name>
    <dbReference type="NCBI Taxonomy" id="90262"/>
    <lineage>
        <taxon>Eukaryota</taxon>
        <taxon>Fungi</taxon>
        <taxon>Fungi incertae sedis</taxon>
        <taxon>Mucoromycota</taxon>
        <taxon>Mucoromycotina</taxon>
        <taxon>Mucoromycetes</taxon>
        <taxon>Mucorales</taxon>
        <taxon>Cunninghamellaceae</taxon>
        <taxon>Absidia</taxon>
    </lineage>
</organism>
<feature type="region of interest" description="Disordered" evidence="8">
    <location>
        <begin position="1494"/>
        <end position="1570"/>
    </location>
</feature>
<comment type="function">
    <text evidence="6">Exhibits ATPase activity in vitro.</text>
</comment>
<feature type="compositionally biased region" description="Gly residues" evidence="8">
    <location>
        <begin position="1525"/>
        <end position="1554"/>
    </location>
</feature>
<dbReference type="SUPFAM" id="SSF101898">
    <property type="entry name" value="NHL repeat"/>
    <property type="match status" value="1"/>
</dbReference>
<evidence type="ECO:0000313" key="10">
    <source>
        <dbReference type="EMBL" id="ORZ09501.1"/>
    </source>
</evidence>
<dbReference type="SUPFAM" id="SSF52540">
    <property type="entry name" value="P-loop containing nucleoside triphosphate hydrolases"/>
    <property type="match status" value="3"/>
</dbReference>
<dbReference type="PROSITE" id="PS50234">
    <property type="entry name" value="VWFA"/>
    <property type="match status" value="1"/>
</dbReference>
<dbReference type="InterPro" id="IPR036465">
    <property type="entry name" value="vWFA_dom_sf"/>
</dbReference>
<dbReference type="OrthoDB" id="5186at2759"/>
<feature type="compositionally biased region" description="Basic and acidic residues" evidence="8">
    <location>
        <begin position="1556"/>
        <end position="1567"/>
    </location>
</feature>
<dbReference type="InterPro" id="IPR002035">
    <property type="entry name" value="VWF_A"/>
</dbReference>
<evidence type="ECO:0000256" key="3">
    <source>
        <dbReference type="ARBA" id="ARBA00022840"/>
    </source>
</evidence>
<evidence type="ECO:0000256" key="2">
    <source>
        <dbReference type="ARBA" id="ARBA00022741"/>
    </source>
</evidence>